<dbReference type="Proteomes" id="UP001164557">
    <property type="component" value="Chromosome"/>
</dbReference>
<keyword evidence="4" id="KW-0788">Thiol protease</keyword>
<dbReference type="Gene3D" id="3.90.1720.10">
    <property type="entry name" value="endopeptidase domain like (from Nostoc punctiforme)"/>
    <property type="match status" value="1"/>
</dbReference>
<protein>
    <submittedName>
        <fullName evidence="7">C40 family peptidase</fullName>
    </submittedName>
</protein>
<accession>A0AA47B3D1</accession>
<dbReference type="Pfam" id="PF00877">
    <property type="entry name" value="NLPC_P60"/>
    <property type="match status" value="1"/>
</dbReference>
<evidence type="ECO:0000256" key="5">
    <source>
        <dbReference type="SAM" id="SignalP"/>
    </source>
</evidence>
<dbReference type="AlphaFoldDB" id="A0AA47B3D1"/>
<dbReference type="GO" id="GO:0008234">
    <property type="term" value="F:cysteine-type peptidase activity"/>
    <property type="evidence" value="ECO:0007669"/>
    <property type="project" value="UniProtKB-KW"/>
</dbReference>
<gene>
    <name evidence="7" type="ORF">LDX53_07410</name>
</gene>
<keyword evidence="5" id="KW-0732">Signal</keyword>
<sequence>MKRNFWKMGLAAALTLTGIGVASPQKIVDAATLKTPVKRIEINCLPSKSVKIWTNYEGGQLINFRAKNKSKWNVAKTAVDRKGKLWYMIGDSEWIEARYTKDLEEQSNMKTAQEQVRKTATKKKIKKSKLKVKAKKVVKKVPKQKVQKQKVVVPQLSNVVKKKSNKTTAAPTITHLSNKTASPNISKRTQAVVNLAESQVGKGYVWGGNGPDNFDCSGLVQYVYNQVGGVSLPRVTTDQVKVGVTVPMDQLQPGDLLYWGSADAPYHVGIYVGNNQYVCAATPEQGVVLQTISSYFYPCVAKRVIA</sequence>
<name>A0AA47B3D1_9LACO</name>
<dbReference type="PROSITE" id="PS51935">
    <property type="entry name" value="NLPC_P60"/>
    <property type="match status" value="1"/>
</dbReference>
<dbReference type="InterPro" id="IPR051202">
    <property type="entry name" value="Peptidase_C40"/>
</dbReference>
<dbReference type="PANTHER" id="PTHR47053">
    <property type="entry name" value="MUREIN DD-ENDOPEPTIDASE MEPH-RELATED"/>
    <property type="match status" value="1"/>
</dbReference>
<proteinExistence type="inferred from homology"/>
<evidence type="ECO:0000313" key="7">
    <source>
        <dbReference type="EMBL" id="UZX29391.1"/>
    </source>
</evidence>
<dbReference type="InterPro" id="IPR038765">
    <property type="entry name" value="Papain-like_cys_pep_sf"/>
</dbReference>
<dbReference type="EMBL" id="CP084389">
    <property type="protein sequence ID" value="UZX29391.1"/>
    <property type="molecule type" value="Genomic_DNA"/>
</dbReference>
<evidence type="ECO:0000259" key="6">
    <source>
        <dbReference type="PROSITE" id="PS51935"/>
    </source>
</evidence>
<feature type="domain" description="NlpC/P60" evidence="6">
    <location>
        <begin position="186"/>
        <end position="306"/>
    </location>
</feature>
<organism evidence="7 8">
    <name type="scientific">Lactobacillus helsingborgensis</name>
    <dbReference type="NCBI Taxonomy" id="1218494"/>
    <lineage>
        <taxon>Bacteria</taxon>
        <taxon>Bacillati</taxon>
        <taxon>Bacillota</taxon>
        <taxon>Bacilli</taxon>
        <taxon>Lactobacillales</taxon>
        <taxon>Lactobacillaceae</taxon>
        <taxon>Lactobacillus</taxon>
    </lineage>
</organism>
<dbReference type="RefSeq" id="WP_046327598.1">
    <property type="nucleotide sequence ID" value="NZ_CP084389.1"/>
</dbReference>
<evidence type="ECO:0000313" key="8">
    <source>
        <dbReference type="Proteomes" id="UP001164557"/>
    </source>
</evidence>
<dbReference type="GO" id="GO:0006508">
    <property type="term" value="P:proteolysis"/>
    <property type="evidence" value="ECO:0007669"/>
    <property type="project" value="UniProtKB-KW"/>
</dbReference>
<keyword evidence="3" id="KW-0378">Hydrolase</keyword>
<dbReference type="PANTHER" id="PTHR47053:SF1">
    <property type="entry name" value="MUREIN DD-ENDOPEPTIDASE MEPH-RELATED"/>
    <property type="match status" value="1"/>
</dbReference>
<evidence type="ECO:0000256" key="4">
    <source>
        <dbReference type="ARBA" id="ARBA00022807"/>
    </source>
</evidence>
<evidence type="ECO:0000256" key="1">
    <source>
        <dbReference type="ARBA" id="ARBA00007074"/>
    </source>
</evidence>
<comment type="similarity">
    <text evidence="1">Belongs to the peptidase C40 family.</text>
</comment>
<evidence type="ECO:0000256" key="2">
    <source>
        <dbReference type="ARBA" id="ARBA00022670"/>
    </source>
</evidence>
<feature type="chain" id="PRO_5041304304" evidence="5">
    <location>
        <begin position="23"/>
        <end position="306"/>
    </location>
</feature>
<dbReference type="SUPFAM" id="SSF54001">
    <property type="entry name" value="Cysteine proteinases"/>
    <property type="match status" value="1"/>
</dbReference>
<reference evidence="7" key="1">
    <citation type="submission" date="2021-09" db="EMBL/GenBank/DDBJ databases">
        <title>Lactobacillus species from Apis mellifera, Switzerland.</title>
        <authorList>
            <person name="Pfister J."/>
            <person name="Brown A."/>
            <person name="Neumann P."/>
            <person name="Collaud A."/>
            <person name="Retschnig G."/>
            <person name="Perreten V."/>
        </authorList>
    </citation>
    <scope>NUCLEOTIDE SEQUENCE</scope>
    <source>
        <strain evidence="7">IBH002</strain>
    </source>
</reference>
<keyword evidence="2" id="KW-0645">Protease</keyword>
<evidence type="ECO:0000256" key="3">
    <source>
        <dbReference type="ARBA" id="ARBA00022801"/>
    </source>
</evidence>
<keyword evidence="8" id="KW-1185">Reference proteome</keyword>
<feature type="signal peptide" evidence="5">
    <location>
        <begin position="1"/>
        <end position="22"/>
    </location>
</feature>
<dbReference type="InterPro" id="IPR000064">
    <property type="entry name" value="NLP_P60_dom"/>
</dbReference>